<comment type="subcellular location">
    <subcellularLocation>
        <location evidence="1">Cell membrane</location>
        <topology evidence="1">Multi-pass membrane protein</topology>
    </subcellularLocation>
</comment>
<evidence type="ECO:0000256" key="4">
    <source>
        <dbReference type="ARBA" id="ARBA00022989"/>
    </source>
</evidence>
<comment type="caution">
    <text evidence="8">The sequence shown here is derived from an EMBL/GenBank/DDBJ whole genome shotgun (WGS) entry which is preliminary data.</text>
</comment>
<evidence type="ECO:0000256" key="5">
    <source>
        <dbReference type="ARBA" id="ARBA00023136"/>
    </source>
</evidence>
<keyword evidence="5 6" id="KW-0472">Membrane</keyword>
<dbReference type="InterPro" id="IPR027379">
    <property type="entry name" value="CLS_N"/>
</dbReference>
<keyword evidence="9" id="KW-1185">Reference proteome</keyword>
<evidence type="ECO:0000256" key="1">
    <source>
        <dbReference type="ARBA" id="ARBA00004651"/>
    </source>
</evidence>
<evidence type="ECO:0000313" key="8">
    <source>
        <dbReference type="EMBL" id="MDV6232094.1"/>
    </source>
</evidence>
<proteinExistence type="predicted"/>
<dbReference type="Proteomes" id="UP001185899">
    <property type="component" value="Unassembled WGS sequence"/>
</dbReference>
<evidence type="ECO:0000256" key="2">
    <source>
        <dbReference type="ARBA" id="ARBA00022475"/>
    </source>
</evidence>
<dbReference type="RefSeq" id="WP_317548840.1">
    <property type="nucleotide sequence ID" value="NZ_JAWLKE010000006.1"/>
</dbReference>
<keyword evidence="2" id="KW-1003">Cell membrane</keyword>
<gene>
    <name evidence="8" type="ORF">R3P95_16195</name>
</gene>
<name>A0ABU4B0S8_9NOCA</name>
<evidence type="ECO:0000256" key="6">
    <source>
        <dbReference type="SAM" id="Phobius"/>
    </source>
</evidence>
<dbReference type="EMBL" id="JAWLKE010000006">
    <property type="protein sequence ID" value="MDV6232094.1"/>
    <property type="molecule type" value="Genomic_DNA"/>
</dbReference>
<organism evidence="8 9">
    <name type="scientific">Rhodococcus cercidiphylli</name>
    <dbReference type="NCBI Taxonomy" id="489916"/>
    <lineage>
        <taxon>Bacteria</taxon>
        <taxon>Bacillati</taxon>
        <taxon>Actinomycetota</taxon>
        <taxon>Actinomycetes</taxon>
        <taxon>Mycobacteriales</taxon>
        <taxon>Nocardiaceae</taxon>
        <taxon>Rhodococcus</taxon>
    </lineage>
</organism>
<feature type="transmembrane region" description="Helical" evidence="6">
    <location>
        <begin position="18"/>
        <end position="38"/>
    </location>
</feature>
<feature type="domain" description="Cardiolipin synthase N-terminal" evidence="7">
    <location>
        <begin position="2"/>
        <end position="39"/>
    </location>
</feature>
<evidence type="ECO:0000313" key="9">
    <source>
        <dbReference type="Proteomes" id="UP001185899"/>
    </source>
</evidence>
<sequence>MAVFSIVRDRYMGFFAKLAWILVAFVLPIIGPILWFTIGKRYSYGPSGGNS</sequence>
<keyword evidence="3 6" id="KW-0812">Transmembrane</keyword>
<keyword evidence="4 6" id="KW-1133">Transmembrane helix</keyword>
<protein>
    <submittedName>
        <fullName evidence="8">PLD nuclease N-terminal domain-containing protein</fullName>
    </submittedName>
</protein>
<evidence type="ECO:0000256" key="3">
    <source>
        <dbReference type="ARBA" id="ARBA00022692"/>
    </source>
</evidence>
<evidence type="ECO:0000259" key="7">
    <source>
        <dbReference type="Pfam" id="PF13396"/>
    </source>
</evidence>
<dbReference type="Pfam" id="PF13396">
    <property type="entry name" value="PLDc_N"/>
    <property type="match status" value="1"/>
</dbReference>
<reference evidence="8 9" key="1">
    <citation type="submission" date="2023-10" db="EMBL/GenBank/DDBJ databases">
        <title>Development of a sustainable strategy for remediation of hydrocarbon-contaminated territories based on the waste exchange concept.</title>
        <authorList>
            <person name="Krivoruchko A."/>
        </authorList>
    </citation>
    <scope>NUCLEOTIDE SEQUENCE [LARGE SCALE GENOMIC DNA]</scope>
    <source>
        <strain evidence="8 9">IEGM 1322</strain>
    </source>
</reference>
<accession>A0ABU4B0S8</accession>